<evidence type="ECO:0000313" key="1">
    <source>
        <dbReference type="EMBL" id="MFD2695020.1"/>
    </source>
</evidence>
<reference evidence="2" key="1">
    <citation type="journal article" date="2019" name="Int. J. Syst. Evol. Microbiol.">
        <title>The Global Catalogue of Microorganisms (GCM) 10K type strain sequencing project: providing services to taxonomists for standard genome sequencing and annotation.</title>
        <authorList>
            <consortium name="The Broad Institute Genomics Platform"/>
            <consortium name="The Broad Institute Genome Sequencing Center for Infectious Disease"/>
            <person name="Wu L."/>
            <person name="Ma J."/>
        </authorList>
    </citation>
    <scope>NUCLEOTIDE SEQUENCE [LARGE SCALE GENOMIC DNA]</scope>
    <source>
        <strain evidence="2">TISTR 2466</strain>
    </source>
</reference>
<dbReference type="Proteomes" id="UP001597399">
    <property type="component" value="Unassembled WGS sequence"/>
</dbReference>
<dbReference type="RefSeq" id="WP_253064744.1">
    <property type="nucleotide sequence ID" value="NZ_JAMXWM010000031.1"/>
</dbReference>
<protein>
    <submittedName>
        <fullName evidence="1">Phage holin, LLH family</fullName>
    </submittedName>
</protein>
<accession>A0ABW5S5E1</accession>
<name>A0ABW5S5E1_9BACL</name>
<keyword evidence="2" id="KW-1185">Reference proteome</keyword>
<evidence type="ECO:0000313" key="2">
    <source>
        <dbReference type="Proteomes" id="UP001597399"/>
    </source>
</evidence>
<sequence length="129" mass="13723">MDTFLKDVVDPAIITLVTAAVAYGLKVGLPKLIDVLLKSKAATLVKAAEGLFPGGGTGTQKYQYVADQLATYARKLLYFIKDEHLRAYVEAAVTELHAELPASLGAAEKQIEDAKAVAVTEASTEEGDK</sequence>
<comment type="caution">
    <text evidence="1">The sequence shown here is derived from an EMBL/GenBank/DDBJ whole genome shotgun (WGS) entry which is preliminary data.</text>
</comment>
<organism evidence="1 2">
    <name type="scientific">Sporolactobacillus shoreicorticis</name>
    <dbReference type="NCBI Taxonomy" id="1923877"/>
    <lineage>
        <taxon>Bacteria</taxon>
        <taxon>Bacillati</taxon>
        <taxon>Bacillota</taxon>
        <taxon>Bacilli</taxon>
        <taxon>Bacillales</taxon>
        <taxon>Sporolactobacillaceae</taxon>
        <taxon>Sporolactobacillus</taxon>
    </lineage>
</organism>
<dbReference type="EMBL" id="JBHUMQ010000034">
    <property type="protein sequence ID" value="MFD2695020.1"/>
    <property type="molecule type" value="Genomic_DNA"/>
</dbReference>
<gene>
    <name evidence="1" type="ORF">ACFSUE_15495</name>
</gene>
<proteinExistence type="predicted"/>